<dbReference type="EMBL" id="JFZA02000002">
    <property type="protein sequence ID" value="KFG91700.1"/>
    <property type="molecule type" value="Genomic_DNA"/>
</dbReference>
<gene>
    <name evidence="1" type="ORF">BV98_000558</name>
</gene>
<dbReference type="PATRIC" id="fig|1219045.3.peg.568"/>
<dbReference type="AlphaFoldDB" id="A0A086PE82"/>
<dbReference type="Proteomes" id="UP000024284">
    <property type="component" value="Unassembled WGS sequence"/>
</dbReference>
<accession>A0A086PE82</accession>
<reference evidence="1" key="1">
    <citation type="submission" date="2014-08" db="EMBL/GenBank/DDBJ databases">
        <title>Draft genome sequences of Sphingobium herbicidovorans.</title>
        <authorList>
            <person name="Gan H.M."/>
            <person name="Gan H.Y."/>
            <person name="Savka M.A."/>
        </authorList>
    </citation>
    <scope>NUCLEOTIDE SEQUENCE [LARGE SCALE GENOMIC DNA]</scope>
    <source>
        <strain evidence="1">NBRC 16415</strain>
    </source>
</reference>
<keyword evidence="2" id="KW-1185">Reference proteome</keyword>
<organism evidence="1 2">
    <name type="scientific">Sphingobium herbicidovorans (strain ATCC 700291 / DSM 11019 / CCUG 56400 / KCTC 2939 / LMG 18315 / NBRC 16415 / MH)</name>
    <name type="common">Sphingomonas herbicidovorans</name>
    <dbReference type="NCBI Taxonomy" id="1219045"/>
    <lineage>
        <taxon>Bacteria</taxon>
        <taxon>Pseudomonadati</taxon>
        <taxon>Pseudomonadota</taxon>
        <taxon>Alphaproteobacteria</taxon>
        <taxon>Sphingomonadales</taxon>
        <taxon>Sphingomonadaceae</taxon>
        <taxon>Sphingobium</taxon>
    </lineage>
</organism>
<dbReference type="RefSeq" id="WP_037462581.1">
    <property type="nucleotide sequence ID" value="NZ_BCZD01000018.1"/>
</dbReference>
<protein>
    <submittedName>
        <fullName evidence="1">Uncharacterized protein</fullName>
    </submittedName>
</protein>
<proteinExistence type="predicted"/>
<name>A0A086PE82_SPHHM</name>
<comment type="caution">
    <text evidence="1">The sequence shown here is derived from an EMBL/GenBank/DDBJ whole genome shotgun (WGS) entry which is preliminary data.</text>
</comment>
<sequence>MGYSGKVQRSIDAAVGKSKPIGYVFMIDTQVKGPLRQTRAEAVQDAVEAREAHVDVQYGRVFLEPLTWIAPIWP</sequence>
<evidence type="ECO:0000313" key="1">
    <source>
        <dbReference type="EMBL" id="KFG91700.1"/>
    </source>
</evidence>
<evidence type="ECO:0000313" key="2">
    <source>
        <dbReference type="Proteomes" id="UP000024284"/>
    </source>
</evidence>
<dbReference type="STRING" id="76947.GCA_002080435_02389"/>